<feature type="transmembrane region" description="Helical" evidence="7">
    <location>
        <begin position="95"/>
        <end position="115"/>
    </location>
</feature>
<sequence>MAFFKTLWNDTLGFLREPLFEIGKTDITLLRIVGMAVILMAAWKLSGAVRRSISRMTVDPKNDPGVYLLQRISGYLVWVVGVLLALNFMGFELSSLAFLGGAVGVGLGFGLQNILNNFVSGIIILFEKTIKVGDVVDLQSGVTGVVIEINLRYTRITTSDLMDVLVPNSEFISGRVVNWSFGEAVRRTHIPFSVAYGTDKESVREAGIAAATTLPQTLRGAGRDPDVWLVRLGDSGLDFELVVWIGEDSLGHPKSTQARYLWALETQLRLRGIEVPYPQRDMRIKEGKISVSLVRAG</sequence>
<feature type="transmembrane region" description="Helical" evidence="7">
    <location>
        <begin position="27"/>
        <end position="45"/>
    </location>
</feature>
<dbReference type="PANTHER" id="PTHR30347:SF1">
    <property type="entry name" value="MECHANOSENSITIVE CHANNEL MSCK"/>
    <property type="match status" value="1"/>
</dbReference>
<dbReference type="KEGG" id="fam:OYT1_ch0782"/>
<accession>A0A2Z6GA38</accession>
<feature type="domain" description="Mechanosensitive ion channel MscS C-terminal" evidence="9">
    <location>
        <begin position="190"/>
        <end position="257"/>
    </location>
</feature>
<dbReference type="InterPro" id="IPR049278">
    <property type="entry name" value="MS_channel_C"/>
</dbReference>
<evidence type="ECO:0000256" key="7">
    <source>
        <dbReference type="SAM" id="Phobius"/>
    </source>
</evidence>
<dbReference type="Proteomes" id="UP000033070">
    <property type="component" value="Chromosome"/>
</dbReference>
<dbReference type="OrthoDB" id="9809206at2"/>
<evidence type="ECO:0000256" key="2">
    <source>
        <dbReference type="ARBA" id="ARBA00008017"/>
    </source>
</evidence>
<name>A0A2Z6GA38_9PROT</name>
<dbReference type="STRING" id="1188319.OYT1_01651"/>
<protein>
    <submittedName>
        <fullName evidence="11">Mechanosensitive channel MscK</fullName>
    </submittedName>
</protein>
<gene>
    <name evidence="11" type="ORF">OYT1_ch0782</name>
</gene>
<dbReference type="InterPro" id="IPR052702">
    <property type="entry name" value="MscS-like_channel"/>
</dbReference>
<evidence type="ECO:0000256" key="5">
    <source>
        <dbReference type="ARBA" id="ARBA00022989"/>
    </source>
</evidence>
<keyword evidence="4 7" id="KW-0812">Transmembrane</keyword>
<organism evidence="11 12">
    <name type="scientific">Ferriphaselus amnicola</name>
    <dbReference type="NCBI Taxonomy" id="1188319"/>
    <lineage>
        <taxon>Bacteria</taxon>
        <taxon>Pseudomonadati</taxon>
        <taxon>Pseudomonadota</taxon>
        <taxon>Betaproteobacteria</taxon>
        <taxon>Nitrosomonadales</taxon>
        <taxon>Gallionellaceae</taxon>
        <taxon>Ferriphaselus</taxon>
    </lineage>
</organism>
<dbReference type="EMBL" id="AP018738">
    <property type="protein sequence ID" value="BBE50347.1"/>
    <property type="molecule type" value="Genomic_DNA"/>
</dbReference>
<evidence type="ECO:0000256" key="4">
    <source>
        <dbReference type="ARBA" id="ARBA00022692"/>
    </source>
</evidence>
<reference evidence="11 12" key="1">
    <citation type="submission" date="2018-06" db="EMBL/GenBank/DDBJ databases">
        <title>OYT1 Genome Sequencing.</title>
        <authorList>
            <person name="Kato S."/>
            <person name="Itoh T."/>
            <person name="Ohkuma M."/>
        </authorList>
    </citation>
    <scope>NUCLEOTIDE SEQUENCE [LARGE SCALE GENOMIC DNA]</scope>
    <source>
        <strain evidence="11 12">OYT1</strain>
    </source>
</reference>
<evidence type="ECO:0000256" key="1">
    <source>
        <dbReference type="ARBA" id="ARBA00004651"/>
    </source>
</evidence>
<evidence type="ECO:0000259" key="9">
    <source>
        <dbReference type="Pfam" id="PF21082"/>
    </source>
</evidence>
<evidence type="ECO:0000313" key="11">
    <source>
        <dbReference type="EMBL" id="BBE50347.1"/>
    </source>
</evidence>
<keyword evidence="5 7" id="KW-1133">Transmembrane helix</keyword>
<dbReference type="GO" id="GO:0008381">
    <property type="term" value="F:mechanosensitive monoatomic ion channel activity"/>
    <property type="evidence" value="ECO:0007669"/>
    <property type="project" value="UniProtKB-ARBA"/>
</dbReference>
<dbReference type="Pfam" id="PF00924">
    <property type="entry name" value="MS_channel_2nd"/>
    <property type="match status" value="1"/>
</dbReference>
<dbReference type="InterPro" id="IPR011066">
    <property type="entry name" value="MscS_channel_C_sf"/>
</dbReference>
<dbReference type="InterPro" id="IPR010920">
    <property type="entry name" value="LSM_dom_sf"/>
</dbReference>
<dbReference type="InterPro" id="IPR006685">
    <property type="entry name" value="MscS_channel_2nd"/>
</dbReference>
<dbReference type="RefSeq" id="WP_062626830.1">
    <property type="nucleotide sequence ID" value="NZ_AP018738.1"/>
</dbReference>
<evidence type="ECO:0000256" key="6">
    <source>
        <dbReference type="ARBA" id="ARBA00023136"/>
    </source>
</evidence>
<comment type="similarity">
    <text evidence="2">Belongs to the MscS (TC 1.A.23) family.</text>
</comment>
<dbReference type="PANTHER" id="PTHR30347">
    <property type="entry name" value="POTASSIUM CHANNEL RELATED"/>
    <property type="match status" value="1"/>
</dbReference>
<dbReference type="SUPFAM" id="SSF82689">
    <property type="entry name" value="Mechanosensitive channel protein MscS (YggB), C-terminal domain"/>
    <property type="match status" value="1"/>
</dbReference>
<dbReference type="InterPro" id="IPR023408">
    <property type="entry name" value="MscS_beta-dom_sf"/>
</dbReference>
<dbReference type="SUPFAM" id="SSF50182">
    <property type="entry name" value="Sm-like ribonucleoproteins"/>
    <property type="match status" value="1"/>
</dbReference>
<keyword evidence="12" id="KW-1185">Reference proteome</keyword>
<proteinExistence type="inferred from homology"/>
<dbReference type="AlphaFoldDB" id="A0A2Z6GA38"/>
<keyword evidence="6 7" id="KW-0472">Membrane</keyword>
<dbReference type="Gene3D" id="2.30.30.60">
    <property type="match status" value="1"/>
</dbReference>
<dbReference type="Gene3D" id="3.30.70.100">
    <property type="match status" value="1"/>
</dbReference>
<comment type="subcellular location">
    <subcellularLocation>
        <location evidence="1">Cell membrane</location>
        <topology evidence="1">Multi-pass membrane protein</topology>
    </subcellularLocation>
</comment>
<dbReference type="InterPro" id="IPR049142">
    <property type="entry name" value="MS_channel_1st"/>
</dbReference>
<evidence type="ECO:0000259" key="10">
    <source>
        <dbReference type="Pfam" id="PF21088"/>
    </source>
</evidence>
<evidence type="ECO:0000313" key="12">
    <source>
        <dbReference type="Proteomes" id="UP000033070"/>
    </source>
</evidence>
<feature type="domain" description="Mechanosensitive ion channel transmembrane helices 2/3" evidence="10">
    <location>
        <begin position="75"/>
        <end position="112"/>
    </location>
</feature>
<dbReference type="Pfam" id="PF21082">
    <property type="entry name" value="MS_channel_3rd"/>
    <property type="match status" value="1"/>
</dbReference>
<evidence type="ECO:0000259" key="8">
    <source>
        <dbReference type="Pfam" id="PF00924"/>
    </source>
</evidence>
<dbReference type="GO" id="GO:0005886">
    <property type="term" value="C:plasma membrane"/>
    <property type="evidence" value="ECO:0007669"/>
    <property type="project" value="UniProtKB-SubCell"/>
</dbReference>
<evidence type="ECO:0000256" key="3">
    <source>
        <dbReference type="ARBA" id="ARBA00022475"/>
    </source>
</evidence>
<feature type="transmembrane region" description="Helical" evidence="7">
    <location>
        <begin position="66"/>
        <end position="89"/>
    </location>
</feature>
<dbReference type="SUPFAM" id="SSF82861">
    <property type="entry name" value="Mechanosensitive channel protein MscS (YggB), transmembrane region"/>
    <property type="match status" value="1"/>
</dbReference>
<dbReference type="Gene3D" id="1.10.287.1260">
    <property type="match status" value="1"/>
</dbReference>
<keyword evidence="3" id="KW-1003">Cell membrane</keyword>
<dbReference type="Pfam" id="PF21088">
    <property type="entry name" value="MS_channel_1st"/>
    <property type="match status" value="1"/>
</dbReference>
<feature type="domain" description="Mechanosensitive ion channel MscS" evidence="8">
    <location>
        <begin position="113"/>
        <end position="180"/>
    </location>
</feature>
<dbReference type="InterPro" id="IPR011014">
    <property type="entry name" value="MscS_channel_TM-2"/>
</dbReference>